<dbReference type="SUPFAM" id="SSF51735">
    <property type="entry name" value="NAD(P)-binding Rossmann-fold domains"/>
    <property type="match status" value="1"/>
</dbReference>
<evidence type="ECO:0000259" key="4">
    <source>
        <dbReference type="Pfam" id="PF02826"/>
    </source>
</evidence>
<proteinExistence type="predicted"/>
<evidence type="ECO:0000256" key="1">
    <source>
        <dbReference type="ARBA" id="ARBA00022723"/>
    </source>
</evidence>
<dbReference type="GO" id="GO:0046872">
    <property type="term" value="F:metal ion binding"/>
    <property type="evidence" value="ECO:0007669"/>
    <property type="project" value="UniProtKB-KW"/>
</dbReference>
<feature type="domain" description="D-isomer specific 2-hydroxyacid dehydrogenase NAD-binding" evidence="4">
    <location>
        <begin position="5"/>
        <end position="60"/>
    </location>
</feature>
<reference evidence="5 6" key="1">
    <citation type="submission" date="2024-09" db="EMBL/GenBank/DDBJ databases">
        <title>Chromosome-scale assembly of Riccia sorocarpa.</title>
        <authorList>
            <person name="Paukszto L."/>
        </authorList>
    </citation>
    <scope>NUCLEOTIDE SEQUENCE [LARGE SCALE GENOMIC DNA]</scope>
    <source>
        <strain evidence="5">LP-2024</strain>
        <tissue evidence="5">Aerial parts of the thallus</tissue>
    </source>
</reference>
<evidence type="ECO:0000313" key="6">
    <source>
        <dbReference type="Proteomes" id="UP001633002"/>
    </source>
</evidence>
<organism evidence="5 6">
    <name type="scientific">Riccia sorocarpa</name>
    <dbReference type="NCBI Taxonomy" id="122646"/>
    <lineage>
        <taxon>Eukaryota</taxon>
        <taxon>Viridiplantae</taxon>
        <taxon>Streptophyta</taxon>
        <taxon>Embryophyta</taxon>
        <taxon>Marchantiophyta</taxon>
        <taxon>Marchantiopsida</taxon>
        <taxon>Marchantiidae</taxon>
        <taxon>Marchantiales</taxon>
        <taxon>Ricciaceae</taxon>
        <taxon>Riccia</taxon>
    </lineage>
</organism>
<sequence length="118" mass="13054">MMRHGMNKAGQTLGVVGLGGLGHMAVKFGKAFGMKVMVLSTSESKKEESLTAARMPLHSIVDTVPVYHPLDVYLPLLKFQGTIVLVAFPHKPCQFAAWNLHRAKLLNIWFTSYFIGLL</sequence>
<gene>
    <name evidence="5" type="ORF">R1sor_024914</name>
</gene>
<dbReference type="PANTHER" id="PTHR42683">
    <property type="entry name" value="ALDEHYDE REDUCTASE"/>
    <property type="match status" value="1"/>
</dbReference>
<dbReference type="Gene3D" id="3.40.50.720">
    <property type="entry name" value="NAD(P)-binding Rossmann-like Domain"/>
    <property type="match status" value="2"/>
</dbReference>
<accession>A0ABD3GS11</accession>
<keyword evidence="2" id="KW-0862">Zinc</keyword>
<name>A0ABD3GS11_9MARC</name>
<evidence type="ECO:0000256" key="2">
    <source>
        <dbReference type="ARBA" id="ARBA00022833"/>
    </source>
</evidence>
<keyword evidence="6" id="KW-1185">Reference proteome</keyword>
<dbReference type="Pfam" id="PF02826">
    <property type="entry name" value="2-Hacid_dh_C"/>
    <property type="match status" value="1"/>
</dbReference>
<dbReference type="InterPro" id="IPR036291">
    <property type="entry name" value="NAD(P)-bd_dom_sf"/>
</dbReference>
<protein>
    <recommendedName>
        <fullName evidence="4">D-isomer specific 2-hydroxyacid dehydrogenase NAD-binding domain-containing protein</fullName>
    </recommendedName>
</protein>
<dbReference type="InterPro" id="IPR047109">
    <property type="entry name" value="CAD-like"/>
</dbReference>
<keyword evidence="1" id="KW-0479">Metal-binding</keyword>
<evidence type="ECO:0000313" key="5">
    <source>
        <dbReference type="EMBL" id="KAL3681958.1"/>
    </source>
</evidence>
<dbReference type="GO" id="GO:0016491">
    <property type="term" value="F:oxidoreductase activity"/>
    <property type="evidence" value="ECO:0007669"/>
    <property type="project" value="UniProtKB-KW"/>
</dbReference>
<dbReference type="Proteomes" id="UP001633002">
    <property type="component" value="Unassembled WGS sequence"/>
</dbReference>
<evidence type="ECO:0000256" key="3">
    <source>
        <dbReference type="ARBA" id="ARBA00023002"/>
    </source>
</evidence>
<dbReference type="EMBL" id="JBJQOH010000007">
    <property type="protein sequence ID" value="KAL3681958.1"/>
    <property type="molecule type" value="Genomic_DNA"/>
</dbReference>
<comment type="caution">
    <text evidence="5">The sequence shown here is derived from an EMBL/GenBank/DDBJ whole genome shotgun (WGS) entry which is preliminary data.</text>
</comment>
<dbReference type="InterPro" id="IPR006140">
    <property type="entry name" value="D-isomer_DH_NAD-bd"/>
</dbReference>
<dbReference type="AlphaFoldDB" id="A0ABD3GS11"/>
<keyword evidence="3" id="KW-0560">Oxidoreductase</keyword>